<feature type="compositionally biased region" description="Basic and acidic residues" evidence="1">
    <location>
        <begin position="33"/>
        <end position="42"/>
    </location>
</feature>
<feature type="compositionally biased region" description="Polar residues" evidence="1">
    <location>
        <begin position="213"/>
        <end position="222"/>
    </location>
</feature>
<feature type="compositionally biased region" description="Basic and acidic residues" evidence="1">
    <location>
        <begin position="10"/>
        <end position="21"/>
    </location>
</feature>
<dbReference type="Proteomes" id="UP000017836">
    <property type="component" value="Unassembled WGS sequence"/>
</dbReference>
<organism evidence="3 4">
    <name type="scientific">Amborella trichopoda</name>
    <dbReference type="NCBI Taxonomy" id="13333"/>
    <lineage>
        <taxon>Eukaryota</taxon>
        <taxon>Viridiplantae</taxon>
        <taxon>Streptophyta</taxon>
        <taxon>Embryophyta</taxon>
        <taxon>Tracheophyta</taxon>
        <taxon>Spermatophyta</taxon>
        <taxon>Magnoliopsida</taxon>
        <taxon>Amborellales</taxon>
        <taxon>Amborellaceae</taxon>
        <taxon>Amborella</taxon>
    </lineage>
</organism>
<dbReference type="PANTHER" id="PTHR12956:SF24">
    <property type="entry name" value="TRANSMEMBRANE PROTEIN (DUF616)"/>
    <property type="match status" value="1"/>
</dbReference>
<keyword evidence="4" id="KW-1185">Reference proteome</keyword>
<evidence type="ECO:0000313" key="4">
    <source>
        <dbReference type="Proteomes" id="UP000017836"/>
    </source>
</evidence>
<dbReference type="HOGENOM" id="CLU_026880_0_0_1"/>
<dbReference type="STRING" id="13333.W1NGU2"/>
<dbReference type="Pfam" id="PF04765">
    <property type="entry name" value="TOD1_MUCI70"/>
    <property type="match status" value="1"/>
</dbReference>
<evidence type="ECO:0000313" key="3">
    <source>
        <dbReference type="EMBL" id="ERM94434.1"/>
    </source>
</evidence>
<feature type="compositionally biased region" description="Basic and acidic residues" evidence="1">
    <location>
        <begin position="87"/>
        <end position="97"/>
    </location>
</feature>
<gene>
    <name evidence="3" type="ORF">AMTR_s00010p00258180</name>
</gene>
<evidence type="ECO:0000259" key="2">
    <source>
        <dbReference type="Pfam" id="PF04765"/>
    </source>
</evidence>
<feature type="compositionally biased region" description="Acidic residues" evidence="1">
    <location>
        <begin position="43"/>
        <end position="57"/>
    </location>
</feature>
<feature type="compositionally biased region" description="Acidic residues" evidence="1">
    <location>
        <begin position="130"/>
        <end position="145"/>
    </location>
</feature>
<sequence length="663" mass="76419">MTFNLQVSQLKEHKRDSEVHFGSDTISSSQQSRDWDKDNRNDNEDDWEDNVEFEDDNLLASREPMGKVTDDFLRPNVSVNQGGFDEGNAKHKLEKQTHHNKVSQLKERKRNLEVHFGLDTISSSQLSRDWDEDDKNGNEDDGENNVEFEEGSLLSSEEAMGKVTNDFLRTNISVNQDDSSEGTPKHKSGRQTHHIQATQPKEHERDSEVHSGLDSTGSSQQSRDSDKHNMKRDKDNREINKMVKEGSPLVSGKPMKKVTKDFACSCLCNEKAPKVKHSRPIVRVHRDSFGKRLPKHKPRRQTRGPCEIDFLNMNDSTAMPNNLLNFSKFPLEYTGKEEKPYGLEFDTWAPRFAGHQSVEERENSFFAGEQEVHCGFVKGPIGSPSTGFDLSEKDKQYMSSCSIVVTSCIFGNLDVVRNPIEDKISKASKKNVCFVMFVDEETFEELYLEGDVVNDEGYLGLWKVVVVKNLPYTDKRKAGKVAKLLQHRIFPNSRYSIWIDGKLQLQADPLLILEHFLWREEHEYAISNHYDRHCVWEEVLQNKRLNKYNHMVIDEQFLFYQSDGLTKFNKSDPNNLLPSYVPEGSFIVRAHTPMSNLFSCLWFNEVDQFTSRDQLSFAYTYLKLRRMNPDKPFSLNMFKDCERKAIVKLFPHRGVNPPPATAV</sequence>
<evidence type="ECO:0000256" key="1">
    <source>
        <dbReference type="SAM" id="MobiDB-lite"/>
    </source>
</evidence>
<reference evidence="4" key="1">
    <citation type="journal article" date="2013" name="Science">
        <title>The Amborella genome and the evolution of flowering plants.</title>
        <authorList>
            <consortium name="Amborella Genome Project"/>
        </authorList>
    </citation>
    <scope>NUCLEOTIDE SEQUENCE [LARGE SCALE GENOMIC DNA]</scope>
</reference>
<name>W1NGU2_AMBTC</name>
<feature type="compositionally biased region" description="Basic and acidic residues" evidence="1">
    <location>
        <begin position="200"/>
        <end position="211"/>
    </location>
</feature>
<feature type="compositionally biased region" description="Basic and acidic residues" evidence="1">
    <location>
        <begin position="64"/>
        <end position="73"/>
    </location>
</feature>
<dbReference type="eggNOG" id="ENOG502QPPZ">
    <property type="taxonomic scope" value="Eukaryota"/>
</dbReference>
<feature type="region of interest" description="Disordered" evidence="1">
    <location>
        <begin position="125"/>
        <end position="145"/>
    </location>
</feature>
<dbReference type="InterPro" id="IPR048354">
    <property type="entry name" value="TOD1_MUCI70_glycTrfase_dom"/>
</dbReference>
<dbReference type="AlphaFoldDB" id="W1NGU2"/>
<protein>
    <recommendedName>
        <fullName evidence="2">TOD1/MUCI70 glycosyltransferase-like domain-containing protein</fullName>
    </recommendedName>
</protein>
<feature type="compositionally biased region" description="Basic and acidic residues" evidence="1">
    <location>
        <begin position="223"/>
        <end position="244"/>
    </location>
</feature>
<feature type="region of interest" description="Disordered" evidence="1">
    <location>
        <begin position="174"/>
        <end position="254"/>
    </location>
</feature>
<dbReference type="Gramene" id="ERM94434">
    <property type="protein sequence ID" value="ERM94434"/>
    <property type="gene ID" value="AMTR_s00010p00258180"/>
</dbReference>
<feature type="domain" description="TOD1/MUCI70 glycosyltransferase-like" evidence="2">
    <location>
        <begin position="331"/>
        <end position="652"/>
    </location>
</feature>
<accession>W1NGU2</accession>
<dbReference type="InterPro" id="IPR006852">
    <property type="entry name" value="TOD1_MUCI70"/>
</dbReference>
<dbReference type="PANTHER" id="PTHR12956">
    <property type="entry name" value="ALKALINE CERAMIDASE-RELATED"/>
    <property type="match status" value="1"/>
</dbReference>
<proteinExistence type="predicted"/>
<feature type="region of interest" description="Disordered" evidence="1">
    <location>
        <begin position="1"/>
        <end position="108"/>
    </location>
</feature>
<dbReference type="EMBL" id="KI397513">
    <property type="protein sequence ID" value="ERM94434.1"/>
    <property type="molecule type" value="Genomic_DNA"/>
</dbReference>